<dbReference type="InterPro" id="IPR053927">
    <property type="entry name" value="FlgK_helical"/>
</dbReference>
<dbReference type="Pfam" id="PF00460">
    <property type="entry name" value="Flg_bb_rod"/>
    <property type="match status" value="1"/>
</dbReference>
<keyword evidence="10" id="KW-0282">Flagellum</keyword>
<dbReference type="InterPro" id="IPR001444">
    <property type="entry name" value="Flag_bb_rod_N"/>
</dbReference>
<gene>
    <name evidence="10" type="primary">flgK</name>
    <name evidence="10" type="ORF">GCM10010982_35610</name>
</gene>
<keyword evidence="10" id="KW-0969">Cilium</keyword>
<reference evidence="10" key="1">
    <citation type="journal article" date="2014" name="Int. J. Syst. Evol. Microbiol.">
        <title>Complete genome sequence of Corynebacterium casei LMG S-19264T (=DSM 44701T), isolated from a smear-ripened cheese.</title>
        <authorList>
            <consortium name="US DOE Joint Genome Institute (JGI-PGF)"/>
            <person name="Walter F."/>
            <person name="Albersmeier A."/>
            <person name="Kalinowski J."/>
            <person name="Ruckert C."/>
        </authorList>
    </citation>
    <scope>NUCLEOTIDE SEQUENCE</scope>
    <source>
        <strain evidence="10">CGMCC 1.7086</strain>
    </source>
</reference>
<evidence type="ECO:0000259" key="8">
    <source>
        <dbReference type="Pfam" id="PF06429"/>
    </source>
</evidence>
<keyword evidence="6" id="KW-0975">Bacterial flagellum</keyword>
<evidence type="ECO:0000256" key="3">
    <source>
        <dbReference type="ARBA" id="ARBA00009677"/>
    </source>
</evidence>
<reference evidence="10" key="2">
    <citation type="submission" date="2020-09" db="EMBL/GenBank/DDBJ databases">
        <authorList>
            <person name="Sun Q."/>
            <person name="Zhou Y."/>
        </authorList>
    </citation>
    <scope>NUCLEOTIDE SEQUENCE</scope>
    <source>
        <strain evidence="10">CGMCC 1.7086</strain>
    </source>
</reference>
<evidence type="ECO:0000313" key="11">
    <source>
        <dbReference type="Proteomes" id="UP000606935"/>
    </source>
</evidence>
<keyword evidence="5" id="KW-0964">Secreted</keyword>
<comment type="subcellular location">
    <subcellularLocation>
        <location evidence="1">Bacterial flagellum</location>
    </subcellularLocation>
    <subcellularLocation>
        <location evidence="2">Secreted</location>
    </subcellularLocation>
</comment>
<dbReference type="GO" id="GO:0005576">
    <property type="term" value="C:extracellular region"/>
    <property type="evidence" value="ECO:0007669"/>
    <property type="project" value="UniProtKB-SubCell"/>
</dbReference>
<dbReference type="SUPFAM" id="SSF64518">
    <property type="entry name" value="Phase 1 flagellin"/>
    <property type="match status" value="2"/>
</dbReference>
<feature type="domain" description="Flagellar basal-body/hook protein C-terminal" evidence="8">
    <location>
        <begin position="675"/>
        <end position="714"/>
    </location>
</feature>
<dbReference type="InterPro" id="IPR002371">
    <property type="entry name" value="FlgK"/>
</dbReference>
<dbReference type="InterPro" id="IPR010930">
    <property type="entry name" value="Flg_bb/hook_C_dom"/>
</dbReference>
<comment type="caution">
    <text evidence="10">The sequence shown here is derived from an EMBL/GenBank/DDBJ whole genome shotgun (WGS) entry which is preliminary data.</text>
</comment>
<dbReference type="PANTHER" id="PTHR30033:SF1">
    <property type="entry name" value="FLAGELLAR HOOK-ASSOCIATED PROTEIN 1"/>
    <property type="match status" value="1"/>
</dbReference>
<dbReference type="Pfam" id="PF22638">
    <property type="entry name" value="FlgK_D1"/>
    <property type="match status" value="1"/>
</dbReference>
<dbReference type="PANTHER" id="PTHR30033">
    <property type="entry name" value="FLAGELLAR HOOK-ASSOCIATED PROTEIN 1"/>
    <property type="match status" value="1"/>
</dbReference>
<keyword evidence="10" id="KW-0966">Cell projection</keyword>
<dbReference type="EMBL" id="BMLS01000007">
    <property type="protein sequence ID" value="GGO73933.1"/>
    <property type="molecule type" value="Genomic_DNA"/>
</dbReference>
<feature type="domain" description="Flagellar hook-associated protein FlgK helical" evidence="9">
    <location>
        <begin position="88"/>
        <end position="324"/>
    </location>
</feature>
<comment type="similarity">
    <text evidence="3">Belongs to the flagella basal body rod proteins family.</text>
</comment>
<keyword evidence="11" id="KW-1185">Reference proteome</keyword>
<evidence type="ECO:0000256" key="2">
    <source>
        <dbReference type="ARBA" id="ARBA00004613"/>
    </source>
</evidence>
<dbReference type="PRINTS" id="PR01005">
    <property type="entry name" value="FLGHOOKAP1"/>
</dbReference>
<evidence type="ECO:0000256" key="1">
    <source>
        <dbReference type="ARBA" id="ARBA00004365"/>
    </source>
</evidence>
<dbReference type="PROSITE" id="PS00588">
    <property type="entry name" value="FLAGELLA_BB_ROD"/>
    <property type="match status" value="1"/>
</dbReference>
<evidence type="ECO:0000256" key="5">
    <source>
        <dbReference type="ARBA" id="ARBA00022525"/>
    </source>
</evidence>
<proteinExistence type="inferred from homology"/>
<dbReference type="Proteomes" id="UP000606935">
    <property type="component" value="Unassembled WGS sequence"/>
</dbReference>
<sequence>MSYIRSADLLNIASSAINAHNNMLRTTGNNIANVNTEGFVRERTTYVAQLTGGVGRGTTERILNTFAQNQLRRDTSTLGEAQSFFDKISQLDNMLASEANSISGSLSRFFASMQTAIDEPGNLASRDLVLGEASSLMERMSSLAEYMRQMEKDVNQELASVTQEANDLIKTISTLNDQIRYVESASTQQEAGVLRNERDLAIQKLSEIVSIETRTMDDGSTLVHLKNGEALVMEAGVFNLFQISGDPDAQRRNLTLVASNAPVTLGVNETEMGGKMGGLFSYRDEVLGPKQRELGQLALAFADAMNEQNQLGMDYDGQLGAKLFELPEFQALAYQDNSSNNLLMNGRVEENQAEHLTTSDYRVTINAVNAGPPQTLDATVELLNSDGSPTLGTDGNPIVYTFAGPDALTTGAGNWNKIGDGLELEFPSGAYAVDDRFLLQPTRNAASQIDMDVLRGEDLAFASPIKAEGSIDNLGSAVVVSTSVSNTHVDNTAPFDPNTSAFDGAGGLHGPGAAPGGGVGAPTQIRFTAEDTYEVLDSAGTVITTVSGAADLRNLLEQAKGTPGWPAAFSPPAQEDYPGYDISLDGVPKAGDTFTIGYNTDGVDDNRNGLALAGLQDVNTVRRDASKAFSDQNATTFHGAYADTVSSVGEKAATADIELKAAKAMVQQSNDWFQSVSGVSLDEEAANLIRFQQAYAASARILSTAQSLFDTILSAAR</sequence>
<dbReference type="Pfam" id="PF06429">
    <property type="entry name" value="Flg_bbr_C"/>
    <property type="match status" value="1"/>
</dbReference>
<dbReference type="GO" id="GO:0044780">
    <property type="term" value="P:bacterial-type flagellum assembly"/>
    <property type="evidence" value="ECO:0007669"/>
    <property type="project" value="InterPro"/>
</dbReference>
<evidence type="ECO:0000259" key="7">
    <source>
        <dbReference type="Pfam" id="PF00460"/>
    </source>
</evidence>
<protein>
    <recommendedName>
        <fullName evidence="4">Flagellar hook-associated protein 1</fullName>
    </recommendedName>
</protein>
<evidence type="ECO:0000256" key="4">
    <source>
        <dbReference type="ARBA" id="ARBA00016244"/>
    </source>
</evidence>
<evidence type="ECO:0000256" key="6">
    <source>
        <dbReference type="ARBA" id="ARBA00023143"/>
    </source>
</evidence>
<dbReference type="GO" id="GO:0009424">
    <property type="term" value="C:bacterial-type flagellum hook"/>
    <property type="evidence" value="ECO:0007669"/>
    <property type="project" value="InterPro"/>
</dbReference>
<dbReference type="NCBIfam" id="TIGR02492">
    <property type="entry name" value="flgK_ends"/>
    <property type="match status" value="1"/>
</dbReference>
<organism evidence="10 11">
    <name type="scientific">Bowmanella pacifica</name>
    <dbReference type="NCBI Taxonomy" id="502051"/>
    <lineage>
        <taxon>Bacteria</taxon>
        <taxon>Pseudomonadati</taxon>
        <taxon>Pseudomonadota</taxon>
        <taxon>Gammaproteobacteria</taxon>
        <taxon>Alteromonadales</taxon>
        <taxon>Alteromonadaceae</taxon>
        <taxon>Bowmanella</taxon>
    </lineage>
</organism>
<feature type="domain" description="Flagellar basal body rod protein N-terminal" evidence="7">
    <location>
        <begin position="10"/>
        <end position="39"/>
    </location>
</feature>
<accession>A0A918DME0</accession>
<dbReference type="InterPro" id="IPR019776">
    <property type="entry name" value="Flagellar_basal_body_rod_CS"/>
</dbReference>
<name>A0A918DME0_9ALTE</name>
<evidence type="ECO:0000313" key="10">
    <source>
        <dbReference type="EMBL" id="GGO73933.1"/>
    </source>
</evidence>
<dbReference type="RefSeq" id="WP_188698403.1">
    <property type="nucleotide sequence ID" value="NZ_BMLS01000007.1"/>
</dbReference>
<dbReference type="AlphaFoldDB" id="A0A918DME0"/>
<dbReference type="GO" id="GO:0005198">
    <property type="term" value="F:structural molecule activity"/>
    <property type="evidence" value="ECO:0007669"/>
    <property type="project" value="InterPro"/>
</dbReference>
<evidence type="ECO:0000259" key="9">
    <source>
        <dbReference type="Pfam" id="PF22638"/>
    </source>
</evidence>